<sequence>MDQPALSSDSVLETLLKTNRPPTDQETAIIRESMAPTNAKLKVVESRISDTMAHIQALKSQVKQAETKLQRLREEEAAILETFADHRRVLSPFRNLPDDVLLEICSACVEGEIPTLSFNVTPLPYTLAQISSGMRHIVLETPSIWASVNIRTNLSSIGVREFSTDIQTYSILAAKAIEWIERAGGMSLTVYMQDPGFPYSSLQDAERVDPSCILFDALLRYSARWEMMQFESNCVDSPSAPLLRIAALTAADVPLLKSFSLRFHYGAAQFRNSILLAIPTLKRFKLVSDWNEFYYAVNVVISDFTVNWAVLTSITLHTNFYYVNSVVAIAAMLRQTKCLVFCDITVFPEVEGLDPATEINLPCLEVLRVAENMSGSPSIFDLINAPALAVLKIPKSFNKRSSLSNFLKRTPNIQELSFSHSNTEESLTDISELLCHCPSLSAISLQAREWPNVEQPFDANRFLRAFVDDGGAAVICPHLQYFELAGKITFSLQTLRQFLQAKHRAIIPPPNGLFPWKCVVIDISGITEPETHQQMLDLVSQQQADGTLYSCMLKE</sequence>
<feature type="coiled-coil region" evidence="1">
    <location>
        <begin position="48"/>
        <end position="82"/>
    </location>
</feature>
<dbReference type="SUPFAM" id="SSF52047">
    <property type="entry name" value="RNI-like"/>
    <property type="match status" value="1"/>
</dbReference>
<name>A0A0D2KWK6_HYPSF</name>
<gene>
    <name evidence="2" type="ORF">HYPSUDRAFT_44690</name>
</gene>
<dbReference type="InterPro" id="IPR032675">
    <property type="entry name" value="LRR_dom_sf"/>
</dbReference>
<proteinExistence type="predicted"/>
<evidence type="ECO:0008006" key="4">
    <source>
        <dbReference type="Google" id="ProtNLM"/>
    </source>
</evidence>
<keyword evidence="1" id="KW-0175">Coiled coil</keyword>
<dbReference type="OMA" id="WASVNIR"/>
<dbReference type="Gene3D" id="3.80.10.10">
    <property type="entry name" value="Ribonuclease Inhibitor"/>
    <property type="match status" value="1"/>
</dbReference>
<dbReference type="AlphaFoldDB" id="A0A0D2KWK6"/>
<keyword evidence="3" id="KW-1185">Reference proteome</keyword>
<dbReference type="Proteomes" id="UP000054270">
    <property type="component" value="Unassembled WGS sequence"/>
</dbReference>
<protein>
    <recommendedName>
        <fullName evidence="4">F-box domain-containing protein</fullName>
    </recommendedName>
</protein>
<organism evidence="2 3">
    <name type="scientific">Hypholoma sublateritium (strain FD-334 SS-4)</name>
    <dbReference type="NCBI Taxonomy" id="945553"/>
    <lineage>
        <taxon>Eukaryota</taxon>
        <taxon>Fungi</taxon>
        <taxon>Dikarya</taxon>
        <taxon>Basidiomycota</taxon>
        <taxon>Agaricomycotina</taxon>
        <taxon>Agaricomycetes</taxon>
        <taxon>Agaricomycetidae</taxon>
        <taxon>Agaricales</taxon>
        <taxon>Agaricineae</taxon>
        <taxon>Strophariaceae</taxon>
        <taxon>Hypholoma</taxon>
    </lineage>
</organism>
<dbReference type="EMBL" id="KN817582">
    <property type="protein sequence ID" value="KJA19017.1"/>
    <property type="molecule type" value="Genomic_DNA"/>
</dbReference>
<evidence type="ECO:0000313" key="2">
    <source>
        <dbReference type="EMBL" id="KJA19017.1"/>
    </source>
</evidence>
<accession>A0A0D2KWK6</accession>
<evidence type="ECO:0000313" key="3">
    <source>
        <dbReference type="Proteomes" id="UP000054270"/>
    </source>
</evidence>
<dbReference type="OrthoDB" id="3365698at2759"/>
<reference evidence="3" key="1">
    <citation type="submission" date="2014-04" db="EMBL/GenBank/DDBJ databases">
        <title>Evolutionary Origins and Diversification of the Mycorrhizal Mutualists.</title>
        <authorList>
            <consortium name="DOE Joint Genome Institute"/>
            <consortium name="Mycorrhizal Genomics Consortium"/>
            <person name="Kohler A."/>
            <person name="Kuo A."/>
            <person name="Nagy L.G."/>
            <person name="Floudas D."/>
            <person name="Copeland A."/>
            <person name="Barry K.W."/>
            <person name="Cichocki N."/>
            <person name="Veneault-Fourrey C."/>
            <person name="LaButti K."/>
            <person name="Lindquist E.A."/>
            <person name="Lipzen A."/>
            <person name="Lundell T."/>
            <person name="Morin E."/>
            <person name="Murat C."/>
            <person name="Riley R."/>
            <person name="Ohm R."/>
            <person name="Sun H."/>
            <person name="Tunlid A."/>
            <person name="Henrissat B."/>
            <person name="Grigoriev I.V."/>
            <person name="Hibbett D.S."/>
            <person name="Martin F."/>
        </authorList>
    </citation>
    <scope>NUCLEOTIDE SEQUENCE [LARGE SCALE GENOMIC DNA]</scope>
    <source>
        <strain evidence="3">FD-334 SS-4</strain>
    </source>
</reference>
<evidence type="ECO:0000256" key="1">
    <source>
        <dbReference type="SAM" id="Coils"/>
    </source>
</evidence>